<dbReference type="GO" id="GO:0015031">
    <property type="term" value="P:protein transport"/>
    <property type="evidence" value="ECO:0007669"/>
    <property type="project" value="UniProtKB-KW"/>
</dbReference>
<dbReference type="Gene3D" id="3.30.420.270">
    <property type="match status" value="1"/>
</dbReference>
<comment type="similarity">
    <text evidence="2 7">Belongs to the ExbD/TolR family.</text>
</comment>
<evidence type="ECO:0000256" key="8">
    <source>
        <dbReference type="SAM" id="Phobius"/>
    </source>
</evidence>
<keyword evidence="5 8" id="KW-1133">Transmembrane helix</keyword>
<reference evidence="9 10" key="1">
    <citation type="submission" date="2014-06" db="EMBL/GenBank/DDBJ databases">
        <authorList>
            <person name="Bishop-Lilly K.A."/>
            <person name="Broomall S.M."/>
            <person name="Chain P.S."/>
            <person name="Chertkov O."/>
            <person name="Coyne S.R."/>
            <person name="Daligault H.E."/>
            <person name="Davenport K.W."/>
            <person name="Erkkila T."/>
            <person name="Frey K.G."/>
            <person name="Gibbons H.S."/>
            <person name="Gu W."/>
            <person name="Jaissle J."/>
            <person name="Johnson S.L."/>
            <person name="Koroleva G.I."/>
            <person name="Ladner J.T."/>
            <person name="Lo C.-C."/>
            <person name="Minogue T.D."/>
            <person name="Munk C."/>
            <person name="Palacios G.F."/>
            <person name="Redden C.L."/>
            <person name="Rosenzweig C.N."/>
            <person name="Scholz M.B."/>
            <person name="Teshima H."/>
            <person name="Xu Y."/>
        </authorList>
    </citation>
    <scope>NUCLEOTIDE SEQUENCE [LARGE SCALE GENOMIC DNA]</scope>
    <source>
        <strain evidence="9 10">EO147</strain>
    </source>
</reference>
<dbReference type="GO" id="GO:0005886">
    <property type="term" value="C:plasma membrane"/>
    <property type="evidence" value="ECO:0007669"/>
    <property type="project" value="UniProtKB-SubCell"/>
</dbReference>
<protein>
    <submittedName>
        <fullName evidence="9">Biopolymer transport ExbD/TolR family protein</fullName>
    </submittedName>
</protein>
<evidence type="ECO:0000256" key="3">
    <source>
        <dbReference type="ARBA" id="ARBA00022475"/>
    </source>
</evidence>
<name>A0AAI8BDD1_9BURK</name>
<sequence length="144" mass="15544">MSMNTSFGDDDDDGLMNEINMTPLVDVMLVLLIIFLVTIPAMHHAVKIDLPRASSQPVEVKPQTIDVAIESDGAVLWDDHPVSAADLQARIAQAAQTTPQPELHLRADRKVAYERVAEVMSAAQAGGLTKLGFVTEPKSNAKAK</sequence>
<keyword evidence="4 7" id="KW-0812">Transmembrane</keyword>
<dbReference type="PANTHER" id="PTHR30558:SF7">
    <property type="entry name" value="TOL-PAL SYSTEM PROTEIN TOLR"/>
    <property type="match status" value="1"/>
</dbReference>
<evidence type="ECO:0000313" key="9">
    <source>
        <dbReference type="EMBL" id="AIO70153.1"/>
    </source>
</evidence>
<dbReference type="GeneID" id="60552147"/>
<evidence type="ECO:0000256" key="1">
    <source>
        <dbReference type="ARBA" id="ARBA00004162"/>
    </source>
</evidence>
<proteinExistence type="inferred from homology"/>
<keyword evidence="6 8" id="KW-0472">Membrane</keyword>
<feature type="transmembrane region" description="Helical" evidence="8">
    <location>
        <begin position="20"/>
        <end position="42"/>
    </location>
</feature>
<accession>A0AAI8BDD1</accession>
<keyword evidence="7" id="KW-0813">Transport</keyword>
<dbReference type="KEGG" id="bok:DM82_4465"/>
<keyword evidence="7" id="KW-0653">Protein transport</keyword>
<comment type="subcellular location">
    <subcellularLocation>
        <location evidence="1">Cell membrane</location>
        <topology evidence="1">Single-pass membrane protein</topology>
    </subcellularLocation>
    <subcellularLocation>
        <location evidence="7">Cell membrane</location>
        <topology evidence="7">Single-pass type II membrane protein</topology>
    </subcellularLocation>
</comment>
<dbReference type="Proteomes" id="UP000029424">
    <property type="component" value="Chromosome 2"/>
</dbReference>
<evidence type="ECO:0000256" key="2">
    <source>
        <dbReference type="ARBA" id="ARBA00005811"/>
    </source>
</evidence>
<dbReference type="Pfam" id="PF02472">
    <property type="entry name" value="ExbD"/>
    <property type="match status" value="1"/>
</dbReference>
<dbReference type="EMBL" id="CP008727">
    <property type="protein sequence ID" value="AIO70153.1"/>
    <property type="molecule type" value="Genomic_DNA"/>
</dbReference>
<evidence type="ECO:0000313" key="10">
    <source>
        <dbReference type="Proteomes" id="UP000029424"/>
    </source>
</evidence>
<gene>
    <name evidence="9" type="ORF">DM82_4465</name>
</gene>
<keyword evidence="10" id="KW-1185">Reference proteome</keyword>
<evidence type="ECO:0000256" key="5">
    <source>
        <dbReference type="ARBA" id="ARBA00022989"/>
    </source>
</evidence>
<evidence type="ECO:0000256" key="4">
    <source>
        <dbReference type="ARBA" id="ARBA00022692"/>
    </source>
</evidence>
<keyword evidence="3" id="KW-1003">Cell membrane</keyword>
<dbReference type="GO" id="GO:0022857">
    <property type="term" value="F:transmembrane transporter activity"/>
    <property type="evidence" value="ECO:0007669"/>
    <property type="project" value="InterPro"/>
</dbReference>
<evidence type="ECO:0000256" key="7">
    <source>
        <dbReference type="RuleBase" id="RU003879"/>
    </source>
</evidence>
<dbReference type="PANTHER" id="PTHR30558">
    <property type="entry name" value="EXBD MEMBRANE COMPONENT OF PMF-DRIVEN MACROMOLECULE IMPORT SYSTEM"/>
    <property type="match status" value="1"/>
</dbReference>
<evidence type="ECO:0000256" key="6">
    <source>
        <dbReference type="ARBA" id="ARBA00023136"/>
    </source>
</evidence>
<dbReference type="InterPro" id="IPR003400">
    <property type="entry name" value="ExbD"/>
</dbReference>
<dbReference type="RefSeq" id="WP_025990136.1">
    <property type="nucleotide sequence ID" value="NZ_CADEQG010000028.1"/>
</dbReference>
<dbReference type="AlphaFoldDB" id="A0AAI8BDD1"/>
<organism evidence="9 10">
    <name type="scientific">Burkholderia oklahomensis</name>
    <dbReference type="NCBI Taxonomy" id="342113"/>
    <lineage>
        <taxon>Bacteria</taxon>
        <taxon>Pseudomonadati</taxon>
        <taxon>Pseudomonadota</taxon>
        <taxon>Betaproteobacteria</taxon>
        <taxon>Burkholderiales</taxon>
        <taxon>Burkholderiaceae</taxon>
        <taxon>Burkholderia</taxon>
        <taxon>pseudomallei group</taxon>
    </lineage>
</organism>